<evidence type="ECO:0000256" key="8">
    <source>
        <dbReference type="ARBA" id="ARBA00023128"/>
    </source>
</evidence>
<dbReference type="InterPro" id="IPR007741">
    <property type="entry name" value="Ribosomal_mL43/mS25/NADH_DH"/>
</dbReference>
<keyword evidence="8" id="KW-0496">Mitochondrion</keyword>
<evidence type="ECO:0000313" key="12">
    <source>
        <dbReference type="Proteomes" id="UP000480548"/>
    </source>
</evidence>
<keyword evidence="4" id="KW-0813">Transport</keyword>
<evidence type="ECO:0000256" key="6">
    <source>
        <dbReference type="ARBA" id="ARBA00022792"/>
    </source>
</evidence>
<comment type="caution">
    <text evidence="11">The sequence shown here is derived from an EMBL/GenBank/DDBJ whole genome shotgun (WGS) entry which is preliminary data.</text>
</comment>
<evidence type="ECO:0000256" key="9">
    <source>
        <dbReference type="ARBA" id="ARBA00023136"/>
    </source>
</evidence>
<dbReference type="SMART" id="SM00916">
    <property type="entry name" value="L51_S25_CI-B8"/>
    <property type="match status" value="1"/>
</dbReference>
<comment type="subcellular location">
    <subcellularLocation>
        <location evidence="2">Mitochondrion inner membrane</location>
        <topology evidence="2">Peripheral membrane protein</topology>
        <orientation evidence="2">Matrix side</orientation>
    </subcellularLocation>
</comment>
<protein>
    <recommendedName>
        <fullName evidence="10">Ribosomal protein/NADH dehydrogenase domain-containing protein</fullName>
    </recommendedName>
</protein>
<dbReference type="PANTHER" id="PTHR12878">
    <property type="entry name" value="NADH-UBIQUINONE OXIDOREDUCTASE B8 SUBUNIT"/>
    <property type="match status" value="1"/>
</dbReference>
<keyword evidence="9" id="KW-0472">Membrane</keyword>
<feature type="domain" description="Ribosomal protein/NADH dehydrogenase" evidence="10">
    <location>
        <begin position="90"/>
        <end position="163"/>
    </location>
</feature>
<dbReference type="Gene3D" id="3.40.30.10">
    <property type="entry name" value="Glutaredoxin"/>
    <property type="match status" value="1"/>
</dbReference>
<evidence type="ECO:0000259" key="10">
    <source>
        <dbReference type="SMART" id="SM00916"/>
    </source>
</evidence>
<evidence type="ECO:0000313" key="11">
    <source>
        <dbReference type="EMBL" id="KAF3129775.1"/>
    </source>
</evidence>
<evidence type="ECO:0000256" key="7">
    <source>
        <dbReference type="ARBA" id="ARBA00022982"/>
    </source>
</evidence>
<keyword evidence="5" id="KW-0679">Respiratory chain</keyword>
<accession>A0A7C8NLX1</accession>
<dbReference type="InterPro" id="IPR016464">
    <property type="entry name" value="NADH_Ub_cplx-1_asu_su-2"/>
</dbReference>
<evidence type="ECO:0000256" key="4">
    <source>
        <dbReference type="ARBA" id="ARBA00022448"/>
    </source>
</evidence>
<sequence>MSWISLYEPCLVLDGPKVGWAFSTKRGPDPEPEFNLNINLNITFNITFIFNLIFNLTPPNTSNNSNNLFPNLYRYAGPTIIPTDKYNGGKSGAASNSLRSFISQSYPVMKKNNPEIPILIREAQGVPPRVFARYELGKETQVALSDLSEAEIEAKVSALVQQTQI</sequence>
<evidence type="ECO:0000256" key="5">
    <source>
        <dbReference type="ARBA" id="ARBA00022660"/>
    </source>
</evidence>
<comment type="function">
    <text evidence="1">Accessory subunit of the mitochondrial membrane respiratory chain NADH dehydrogenase (Complex I), that is believed not to be involved in catalysis. Complex I functions in the transfer of electrons from NADH to the respiratory chain. The immediate electron acceptor for the enzyme is believed to be ubiquinone.</text>
</comment>
<organism evidence="11 12">
    <name type="scientific">Orbilia oligospora</name>
    <name type="common">Nematode-trapping fungus</name>
    <name type="synonym">Arthrobotrys oligospora</name>
    <dbReference type="NCBI Taxonomy" id="2813651"/>
    <lineage>
        <taxon>Eukaryota</taxon>
        <taxon>Fungi</taxon>
        <taxon>Dikarya</taxon>
        <taxon>Ascomycota</taxon>
        <taxon>Pezizomycotina</taxon>
        <taxon>Orbiliomycetes</taxon>
        <taxon>Orbiliales</taxon>
        <taxon>Orbiliaceae</taxon>
        <taxon>Orbilia</taxon>
    </lineage>
</organism>
<dbReference type="Pfam" id="PF05047">
    <property type="entry name" value="L51_S25_CI-B8"/>
    <property type="match status" value="1"/>
</dbReference>
<reference evidence="11 12" key="1">
    <citation type="submission" date="2019-06" db="EMBL/GenBank/DDBJ databases">
        <authorList>
            <person name="Palmer J.M."/>
        </authorList>
    </citation>
    <scope>NUCLEOTIDE SEQUENCE [LARGE SCALE GENOMIC DNA]</scope>
    <source>
        <strain evidence="11 12">TWF703</strain>
    </source>
</reference>
<keyword evidence="6" id="KW-0999">Mitochondrion inner membrane</keyword>
<comment type="similarity">
    <text evidence="3">Belongs to the complex I NDUFA2 subunit family.</text>
</comment>
<dbReference type="GO" id="GO:0005743">
    <property type="term" value="C:mitochondrial inner membrane"/>
    <property type="evidence" value="ECO:0007669"/>
    <property type="project" value="UniProtKB-SubCell"/>
</dbReference>
<dbReference type="AlphaFoldDB" id="A0A7C8NLX1"/>
<evidence type="ECO:0000256" key="2">
    <source>
        <dbReference type="ARBA" id="ARBA00004443"/>
    </source>
</evidence>
<dbReference type="SUPFAM" id="SSF52833">
    <property type="entry name" value="Thioredoxin-like"/>
    <property type="match status" value="1"/>
</dbReference>
<evidence type="ECO:0000256" key="3">
    <source>
        <dbReference type="ARBA" id="ARBA00008939"/>
    </source>
</evidence>
<gene>
    <name evidence="11" type="ORF">TWF703_008513</name>
</gene>
<proteinExistence type="inferred from homology"/>
<name>A0A7C8NLX1_ORBOL</name>
<keyword evidence="7" id="KW-0249">Electron transport</keyword>
<evidence type="ECO:0000256" key="1">
    <source>
        <dbReference type="ARBA" id="ARBA00003195"/>
    </source>
</evidence>
<dbReference type="PANTHER" id="PTHR12878:SF0">
    <property type="entry name" value="NADH DEHYDROGENASE [UBIQUINONE] 1 ALPHA SUBCOMPLEX SUBUNIT 2"/>
    <property type="match status" value="1"/>
</dbReference>
<dbReference type="Proteomes" id="UP000480548">
    <property type="component" value="Unassembled WGS sequence"/>
</dbReference>
<dbReference type="EMBL" id="WIQZ01000059">
    <property type="protein sequence ID" value="KAF3129775.1"/>
    <property type="molecule type" value="Genomic_DNA"/>
</dbReference>
<dbReference type="InterPro" id="IPR036249">
    <property type="entry name" value="Thioredoxin-like_sf"/>
</dbReference>